<dbReference type="EMBL" id="KB745002">
    <property type="protein sequence ID" value="EOA94113.1"/>
    <property type="molecule type" value="Genomic_DNA"/>
</dbReference>
<dbReference type="AlphaFoldDB" id="R0KLQ7"/>
<evidence type="ECO:0000313" key="3">
    <source>
        <dbReference type="Proteomes" id="UP000296049"/>
    </source>
</evidence>
<proteinExistence type="predicted"/>
<evidence type="ECO:0000313" key="2">
    <source>
        <dbReference type="EMBL" id="EOA94113.1"/>
    </source>
</evidence>
<evidence type="ECO:0000256" key="1">
    <source>
        <dbReference type="SAM" id="MobiDB-lite"/>
    </source>
</evidence>
<dbReference type="Proteomes" id="UP000296049">
    <property type="component" value="Unassembled WGS sequence"/>
</dbReference>
<gene>
    <name evidence="2" type="ORF">Anapl_16413</name>
</gene>
<sequence length="163" mass="18831">MSIQSQSLVGQQNTTNSNSKRAAVPVRLRDEPHQKTKLNLEEIQTRPLIPKSLIHQNKPSFAVKLFGHQRAGQFLDISCSRKGPECYWIQCSNFDDIPEFFSAIMKEMHEFIFIFVLSVLHALVRRHLASSYPCDLKIPVQKSHVKASYQDFKKPSKLCNYRK</sequence>
<accession>R0KLQ7</accession>
<organism evidence="2 3">
    <name type="scientific">Anas platyrhynchos</name>
    <name type="common">Mallard</name>
    <name type="synonym">Anas boschas</name>
    <dbReference type="NCBI Taxonomy" id="8839"/>
    <lineage>
        <taxon>Eukaryota</taxon>
        <taxon>Metazoa</taxon>
        <taxon>Chordata</taxon>
        <taxon>Craniata</taxon>
        <taxon>Vertebrata</taxon>
        <taxon>Euteleostomi</taxon>
        <taxon>Archelosauria</taxon>
        <taxon>Archosauria</taxon>
        <taxon>Dinosauria</taxon>
        <taxon>Saurischia</taxon>
        <taxon>Theropoda</taxon>
        <taxon>Coelurosauria</taxon>
        <taxon>Aves</taxon>
        <taxon>Neognathae</taxon>
        <taxon>Galloanserae</taxon>
        <taxon>Anseriformes</taxon>
        <taxon>Anatidae</taxon>
        <taxon>Anatinae</taxon>
        <taxon>Anas</taxon>
    </lineage>
</organism>
<reference evidence="3" key="1">
    <citation type="journal article" date="2013" name="Nat. Genet.">
        <title>The duck genome and transcriptome provide insight into an avian influenza virus reservoir species.</title>
        <authorList>
            <person name="Huang Y."/>
            <person name="Li Y."/>
            <person name="Burt D.W."/>
            <person name="Chen H."/>
            <person name="Zhang Y."/>
            <person name="Qian W."/>
            <person name="Kim H."/>
            <person name="Gan S."/>
            <person name="Zhao Y."/>
            <person name="Li J."/>
            <person name="Yi K."/>
            <person name="Feng H."/>
            <person name="Zhu P."/>
            <person name="Li B."/>
            <person name="Liu Q."/>
            <person name="Fairley S."/>
            <person name="Magor K.E."/>
            <person name="Du Z."/>
            <person name="Hu X."/>
            <person name="Goodman L."/>
            <person name="Tafer H."/>
            <person name="Vignal A."/>
            <person name="Lee T."/>
            <person name="Kim K.W."/>
            <person name="Sheng Z."/>
            <person name="An Y."/>
            <person name="Searle S."/>
            <person name="Herrero J."/>
            <person name="Groenen M.A."/>
            <person name="Crooijmans R.P."/>
            <person name="Faraut T."/>
            <person name="Cai Q."/>
            <person name="Webster R.G."/>
            <person name="Aldridge J.R."/>
            <person name="Warren W.C."/>
            <person name="Bartschat S."/>
            <person name="Kehr S."/>
            <person name="Marz M."/>
            <person name="Stadler P.F."/>
            <person name="Smith J."/>
            <person name="Kraus R.H."/>
            <person name="Zhao Y."/>
            <person name="Ren L."/>
            <person name="Fei J."/>
            <person name="Morisson M."/>
            <person name="Kaiser P."/>
            <person name="Griffin D.K."/>
            <person name="Rao M."/>
            <person name="Pitel F."/>
            <person name="Wang J."/>
            <person name="Li N."/>
        </authorList>
    </citation>
    <scope>NUCLEOTIDE SEQUENCE [LARGE SCALE GENOMIC DNA]</scope>
</reference>
<name>R0KLQ7_ANAPL</name>
<feature type="region of interest" description="Disordered" evidence="1">
    <location>
        <begin position="1"/>
        <end position="28"/>
    </location>
</feature>
<keyword evidence="3" id="KW-1185">Reference proteome</keyword>
<feature type="compositionally biased region" description="Polar residues" evidence="1">
    <location>
        <begin position="1"/>
        <end position="20"/>
    </location>
</feature>
<protein>
    <submittedName>
        <fullName evidence="2">Uncharacterized protein</fullName>
    </submittedName>
</protein>